<accession>A0A4Q9QB91</accession>
<dbReference type="EMBL" id="ML145085">
    <property type="protein sequence ID" value="TBU64875.1"/>
    <property type="molecule type" value="Genomic_DNA"/>
</dbReference>
<evidence type="ECO:0000313" key="1">
    <source>
        <dbReference type="EMBL" id="TBU64875.1"/>
    </source>
</evidence>
<gene>
    <name evidence="1" type="ORF">BD310DRAFT_913558</name>
</gene>
<evidence type="ECO:0000313" key="2">
    <source>
        <dbReference type="Proteomes" id="UP000292082"/>
    </source>
</evidence>
<sequence length="99" mass="11049">MSQRINFCHTEPARNDVAIAVVSLQYCDKEYAACRHRNEARFRKICHTQQSADGSLNDALDLEYTPDGSVVSHVPGNRAFVGQRHRAVDPPLIELSARG</sequence>
<dbReference type="Proteomes" id="UP000292082">
    <property type="component" value="Unassembled WGS sequence"/>
</dbReference>
<proteinExistence type="predicted"/>
<reference evidence="1 2" key="1">
    <citation type="submission" date="2019-01" db="EMBL/GenBank/DDBJ databases">
        <title>Draft genome sequences of three monokaryotic isolates of the white-rot basidiomycete fungus Dichomitus squalens.</title>
        <authorList>
            <consortium name="DOE Joint Genome Institute"/>
            <person name="Lopez S.C."/>
            <person name="Andreopoulos B."/>
            <person name="Pangilinan J."/>
            <person name="Lipzen A."/>
            <person name="Riley R."/>
            <person name="Ahrendt S."/>
            <person name="Ng V."/>
            <person name="Barry K."/>
            <person name="Daum C."/>
            <person name="Grigoriev I.V."/>
            <person name="Hilden K.S."/>
            <person name="Makela M.R."/>
            <person name="de Vries R.P."/>
        </authorList>
    </citation>
    <scope>NUCLEOTIDE SEQUENCE [LARGE SCALE GENOMIC DNA]</scope>
    <source>
        <strain evidence="1 2">CBS 464.89</strain>
    </source>
</reference>
<organism evidence="1 2">
    <name type="scientific">Dichomitus squalens</name>
    <dbReference type="NCBI Taxonomy" id="114155"/>
    <lineage>
        <taxon>Eukaryota</taxon>
        <taxon>Fungi</taxon>
        <taxon>Dikarya</taxon>
        <taxon>Basidiomycota</taxon>
        <taxon>Agaricomycotina</taxon>
        <taxon>Agaricomycetes</taxon>
        <taxon>Polyporales</taxon>
        <taxon>Polyporaceae</taxon>
        <taxon>Dichomitus</taxon>
    </lineage>
</organism>
<protein>
    <submittedName>
        <fullName evidence="1">Uncharacterized protein</fullName>
    </submittedName>
</protein>
<dbReference type="AlphaFoldDB" id="A0A4Q9QB91"/>
<name>A0A4Q9QB91_9APHY</name>
<keyword evidence="2" id="KW-1185">Reference proteome</keyword>